<evidence type="ECO:0000256" key="1">
    <source>
        <dbReference type="ARBA" id="ARBA00023015"/>
    </source>
</evidence>
<accession>A0A378QMY5</accession>
<dbReference type="Pfam" id="PF00440">
    <property type="entry name" value="TetR_N"/>
    <property type="match status" value="1"/>
</dbReference>
<evidence type="ECO:0000256" key="2">
    <source>
        <dbReference type="ARBA" id="ARBA00023125"/>
    </source>
</evidence>
<dbReference type="Proteomes" id="UP000190777">
    <property type="component" value="Unassembled WGS sequence"/>
</dbReference>
<dbReference type="InterPro" id="IPR036271">
    <property type="entry name" value="Tet_transcr_reg_TetR-rel_C_sf"/>
</dbReference>
<dbReference type="PANTHER" id="PTHR30055:SF234">
    <property type="entry name" value="HTH-TYPE TRANSCRIPTIONAL REGULATOR BETI"/>
    <property type="match status" value="1"/>
</dbReference>
<evidence type="ECO:0000313" key="9">
    <source>
        <dbReference type="Proteomes" id="UP000190777"/>
    </source>
</evidence>
<keyword evidence="1" id="KW-0805">Transcription regulation</keyword>
<keyword evidence="2 4" id="KW-0238">DNA-binding</keyword>
<feature type="DNA-binding region" description="H-T-H motif" evidence="4">
    <location>
        <begin position="49"/>
        <end position="68"/>
    </location>
</feature>
<name>A0A378QMY5_9GAMM</name>
<dbReference type="GO" id="GO:0000976">
    <property type="term" value="F:transcription cis-regulatory region binding"/>
    <property type="evidence" value="ECO:0007669"/>
    <property type="project" value="TreeGrafter"/>
</dbReference>
<dbReference type="SUPFAM" id="SSF46689">
    <property type="entry name" value="Homeodomain-like"/>
    <property type="match status" value="1"/>
</dbReference>
<feature type="compositionally biased region" description="Basic and acidic residues" evidence="5">
    <location>
        <begin position="14"/>
        <end position="23"/>
    </location>
</feature>
<evidence type="ECO:0000313" key="10">
    <source>
        <dbReference type="Proteomes" id="UP000254618"/>
    </source>
</evidence>
<dbReference type="PANTHER" id="PTHR30055">
    <property type="entry name" value="HTH-TYPE TRANSCRIPTIONAL REGULATOR RUTR"/>
    <property type="match status" value="1"/>
</dbReference>
<dbReference type="PROSITE" id="PS50977">
    <property type="entry name" value="HTH_TETR_2"/>
    <property type="match status" value="1"/>
</dbReference>
<dbReference type="InterPro" id="IPR001647">
    <property type="entry name" value="HTH_TetR"/>
</dbReference>
<keyword evidence="3" id="KW-0804">Transcription</keyword>
<proteinExistence type="predicted"/>
<dbReference type="InterPro" id="IPR009057">
    <property type="entry name" value="Homeodomain-like_sf"/>
</dbReference>
<evidence type="ECO:0000256" key="5">
    <source>
        <dbReference type="SAM" id="MobiDB-lite"/>
    </source>
</evidence>
<evidence type="ECO:0000313" key="8">
    <source>
        <dbReference type="EMBL" id="STZ02257.1"/>
    </source>
</evidence>
<keyword evidence="9" id="KW-1185">Reference proteome</keyword>
<dbReference type="Proteomes" id="UP000254618">
    <property type="component" value="Unassembled WGS sequence"/>
</dbReference>
<dbReference type="Pfam" id="PF17937">
    <property type="entry name" value="TetR_C_28"/>
    <property type="match status" value="1"/>
</dbReference>
<feature type="region of interest" description="Disordered" evidence="5">
    <location>
        <begin position="1"/>
        <end position="23"/>
    </location>
</feature>
<reference evidence="7 9" key="1">
    <citation type="submission" date="2017-03" db="EMBL/GenBank/DDBJ databases">
        <title>Draft genome sequence of Moraxella equi CCUG 4950T type strain.</title>
        <authorList>
            <person name="Salva-Serra F."/>
            <person name="Engstrom-Jakobsson H."/>
            <person name="Thorell K."/>
            <person name="Jaen-Luchoro D."/>
            <person name="Gonzales-Siles L."/>
            <person name="Karlsson R."/>
            <person name="Yazdan S."/>
            <person name="Boulund F."/>
            <person name="Johnning A."/>
            <person name="Engstrand L."/>
            <person name="Kristiansson E."/>
            <person name="Moore E."/>
        </authorList>
    </citation>
    <scope>NUCLEOTIDE SEQUENCE [LARGE SCALE GENOMIC DNA]</scope>
    <source>
        <strain evidence="7 9">CCUG 4950</strain>
    </source>
</reference>
<sequence length="199" mass="22119">MQDLFTTDTPTPTSDDKTNKRKNNPELLRHTILVCAKNLMLDVGIGNLSMQKVADMAGTSKGGLFHHFKSKDELITSVVELFIAQINTAILADMDAHPTEMGAFTKAYVRVMFDNQEIGLQSDWAGLIQAMTADSQMNELWINWFAQKIKTHASTDSGPRLSVIRCAVDGVWLNNIPHDELPAMRTYLLTLADDVSPNL</sequence>
<dbReference type="EMBL" id="UGQF01000001">
    <property type="protein sequence ID" value="STZ02257.1"/>
    <property type="molecule type" value="Genomic_DNA"/>
</dbReference>
<dbReference type="GO" id="GO:0003700">
    <property type="term" value="F:DNA-binding transcription factor activity"/>
    <property type="evidence" value="ECO:0007669"/>
    <property type="project" value="TreeGrafter"/>
</dbReference>
<evidence type="ECO:0000256" key="3">
    <source>
        <dbReference type="ARBA" id="ARBA00023163"/>
    </source>
</evidence>
<reference evidence="8 10" key="2">
    <citation type="submission" date="2018-06" db="EMBL/GenBank/DDBJ databases">
        <authorList>
            <consortium name="Pathogen Informatics"/>
            <person name="Doyle S."/>
        </authorList>
    </citation>
    <scope>NUCLEOTIDE SEQUENCE [LARGE SCALE GENOMIC DNA]</scope>
    <source>
        <strain evidence="8 10">NCTC11012</strain>
    </source>
</reference>
<dbReference type="RefSeq" id="WP_079326322.1">
    <property type="nucleotide sequence ID" value="NZ_MXAP01000111.1"/>
</dbReference>
<evidence type="ECO:0000256" key="4">
    <source>
        <dbReference type="PROSITE-ProRule" id="PRU00335"/>
    </source>
</evidence>
<feature type="domain" description="HTH tetR-type" evidence="6">
    <location>
        <begin position="26"/>
        <end position="86"/>
    </location>
</feature>
<dbReference type="EMBL" id="MXAP01000111">
    <property type="protein sequence ID" value="OPH35638.1"/>
    <property type="molecule type" value="Genomic_DNA"/>
</dbReference>
<organism evidence="8 10">
    <name type="scientific">Moraxella equi</name>
    <dbReference type="NCBI Taxonomy" id="60442"/>
    <lineage>
        <taxon>Bacteria</taxon>
        <taxon>Pseudomonadati</taxon>
        <taxon>Pseudomonadota</taxon>
        <taxon>Gammaproteobacteria</taxon>
        <taxon>Moraxellales</taxon>
        <taxon>Moraxellaceae</taxon>
        <taxon>Moraxella</taxon>
    </lineage>
</organism>
<dbReference type="InterPro" id="IPR041479">
    <property type="entry name" value="TetR_CgmR_C"/>
</dbReference>
<gene>
    <name evidence="8" type="primary">kstR2</name>
    <name evidence="7" type="ORF">B5J93_10475</name>
    <name evidence="8" type="ORF">NCTC11012_00481</name>
</gene>
<dbReference type="InterPro" id="IPR050109">
    <property type="entry name" value="HTH-type_TetR-like_transc_reg"/>
</dbReference>
<protein>
    <submittedName>
        <fullName evidence="8">HTH-type transcriptional repressor KstR2</fullName>
    </submittedName>
</protein>
<dbReference type="AlphaFoldDB" id="A0A378QMY5"/>
<feature type="compositionally biased region" description="Low complexity" evidence="5">
    <location>
        <begin position="1"/>
        <end position="13"/>
    </location>
</feature>
<evidence type="ECO:0000313" key="7">
    <source>
        <dbReference type="EMBL" id="OPH35638.1"/>
    </source>
</evidence>
<dbReference type="PRINTS" id="PR00455">
    <property type="entry name" value="HTHTETR"/>
</dbReference>
<dbReference type="Gene3D" id="1.10.357.10">
    <property type="entry name" value="Tetracycline Repressor, domain 2"/>
    <property type="match status" value="1"/>
</dbReference>
<dbReference type="SUPFAM" id="SSF48498">
    <property type="entry name" value="Tetracyclin repressor-like, C-terminal domain"/>
    <property type="match status" value="1"/>
</dbReference>
<evidence type="ECO:0000259" key="6">
    <source>
        <dbReference type="PROSITE" id="PS50977"/>
    </source>
</evidence>